<evidence type="ECO:0000313" key="2">
    <source>
        <dbReference type="EMBL" id="SDI23915.1"/>
    </source>
</evidence>
<dbReference type="InterPro" id="IPR012337">
    <property type="entry name" value="RNaseH-like_sf"/>
</dbReference>
<proteinExistence type="predicted"/>
<dbReference type="InterPro" id="IPR002156">
    <property type="entry name" value="RNaseH_domain"/>
</dbReference>
<sequence>MHAVIHTRTVSGLADDAHTVAALAWSAADGEHRSQLFIRPGASCEARYAAGLDAFEMALALCETNDDTVMLHINDHGLRANIDMVLDAFPHIHLAHGTRGNLLALLETAMHRIDEHTHVAAAVHHERLERARIERAQALAELPELVIATDASKATHRRGAGIAYATADGRYRQEFLSGVRHISVGELLAIEAAVADFPGRRLHILTDSRDAMQAIGVEWEPRWRVTGETATLGARIRALMSGRDVRISWVKGHSGHELNEIADRLAVAARRHHESKVPAASRRSVADNIVAPLRAAHVQAAA</sequence>
<dbReference type="Pfam" id="PF00075">
    <property type="entry name" value="RNase_H"/>
    <property type="match status" value="1"/>
</dbReference>
<evidence type="ECO:0000313" key="3">
    <source>
        <dbReference type="Proteomes" id="UP000183263"/>
    </source>
</evidence>
<protein>
    <submittedName>
        <fullName evidence="2">Ribonuclease HI</fullName>
    </submittedName>
</protein>
<dbReference type="Gene3D" id="3.30.420.10">
    <property type="entry name" value="Ribonuclease H-like superfamily/Ribonuclease H"/>
    <property type="match status" value="1"/>
</dbReference>
<dbReference type="EMBL" id="FNDN01000006">
    <property type="protein sequence ID" value="SDI23915.1"/>
    <property type="molecule type" value="Genomic_DNA"/>
</dbReference>
<accession>A0A1G8IXY1</accession>
<dbReference type="GO" id="GO:0004523">
    <property type="term" value="F:RNA-DNA hybrid ribonuclease activity"/>
    <property type="evidence" value="ECO:0007669"/>
    <property type="project" value="InterPro"/>
</dbReference>
<dbReference type="RefSeq" id="WP_072740360.1">
    <property type="nucleotide sequence ID" value="NZ_CP048813.1"/>
</dbReference>
<dbReference type="GO" id="GO:0003676">
    <property type="term" value="F:nucleic acid binding"/>
    <property type="evidence" value="ECO:0007669"/>
    <property type="project" value="InterPro"/>
</dbReference>
<dbReference type="InterPro" id="IPR036397">
    <property type="entry name" value="RNaseH_sf"/>
</dbReference>
<gene>
    <name evidence="2" type="ORF">SAMN05444695_1064</name>
</gene>
<name>A0A1G8IXY1_9NOCA</name>
<dbReference type="Proteomes" id="UP000183263">
    <property type="component" value="Unassembled WGS sequence"/>
</dbReference>
<keyword evidence="3" id="KW-1185">Reference proteome</keyword>
<dbReference type="PROSITE" id="PS50879">
    <property type="entry name" value="RNASE_H_1"/>
    <property type="match status" value="1"/>
</dbReference>
<feature type="domain" description="RNase H type-1" evidence="1">
    <location>
        <begin position="141"/>
        <end position="271"/>
    </location>
</feature>
<reference evidence="2 3" key="1">
    <citation type="submission" date="2016-10" db="EMBL/GenBank/DDBJ databases">
        <authorList>
            <person name="de Groot N.N."/>
        </authorList>
    </citation>
    <scope>NUCLEOTIDE SEQUENCE [LARGE SCALE GENOMIC DNA]</scope>
    <source>
        <strain evidence="2 3">DSM 44892</strain>
    </source>
</reference>
<dbReference type="AlphaFoldDB" id="A0A1G8IXY1"/>
<organism evidence="2 3">
    <name type="scientific">Rhodococcus triatomae</name>
    <dbReference type="NCBI Taxonomy" id="300028"/>
    <lineage>
        <taxon>Bacteria</taxon>
        <taxon>Bacillati</taxon>
        <taxon>Actinomycetota</taxon>
        <taxon>Actinomycetes</taxon>
        <taxon>Mycobacteriales</taxon>
        <taxon>Nocardiaceae</taxon>
        <taxon>Rhodococcus</taxon>
    </lineage>
</organism>
<dbReference type="SUPFAM" id="SSF53098">
    <property type="entry name" value="Ribonuclease H-like"/>
    <property type="match status" value="1"/>
</dbReference>
<evidence type="ECO:0000259" key="1">
    <source>
        <dbReference type="PROSITE" id="PS50879"/>
    </source>
</evidence>